<evidence type="ECO:0000256" key="4">
    <source>
        <dbReference type="RuleBase" id="RU363099"/>
    </source>
</evidence>
<comment type="subunit">
    <text evidence="2 4">Homodimer.</text>
</comment>
<name>A0A5N5LFN0_9ROSI</name>
<proteinExistence type="inferred from homology"/>
<keyword evidence="6" id="KW-1185">Reference proteome</keyword>
<accession>A0A5N5LFN0</accession>
<evidence type="ECO:0000256" key="1">
    <source>
        <dbReference type="ARBA" id="ARBA00010746"/>
    </source>
</evidence>
<feature type="chain" id="PRO_5024449843" description="Dirigent protein" evidence="4">
    <location>
        <begin position="23"/>
        <end position="396"/>
    </location>
</feature>
<keyword evidence="4" id="KW-0052">Apoplast</keyword>
<reference evidence="6" key="1">
    <citation type="journal article" date="2019" name="Gigascience">
        <title>De novo genome assembly of the endangered Acer yangbiense, a plant species with extremely small populations endemic to Yunnan Province, China.</title>
        <authorList>
            <person name="Yang J."/>
            <person name="Wariss H.M."/>
            <person name="Tao L."/>
            <person name="Zhang R."/>
            <person name="Yun Q."/>
            <person name="Hollingsworth P."/>
            <person name="Dao Z."/>
            <person name="Luo G."/>
            <person name="Guo H."/>
            <person name="Ma Y."/>
            <person name="Sun W."/>
        </authorList>
    </citation>
    <scope>NUCLEOTIDE SEQUENCE [LARGE SCALE GENOMIC DNA]</scope>
    <source>
        <strain evidence="6">cv. br00</strain>
    </source>
</reference>
<comment type="function">
    <text evidence="4">Dirigent proteins impart stereoselectivity on the phenoxy radical-coupling reaction, yielding optically active lignans from two molecules of coniferyl alcohol in the biosynthesis of lignans, flavonolignans, and alkaloids and thus plays a central role in plant secondary metabolism.</text>
</comment>
<dbReference type="Pfam" id="PF03018">
    <property type="entry name" value="Dirigent"/>
    <property type="match status" value="2"/>
</dbReference>
<comment type="similarity">
    <text evidence="1 4">Belongs to the plant dirigent protein family.</text>
</comment>
<evidence type="ECO:0000256" key="3">
    <source>
        <dbReference type="ARBA" id="ARBA00022525"/>
    </source>
</evidence>
<gene>
    <name evidence="5" type="ORF">DKX38_014531</name>
</gene>
<keyword evidence="4" id="KW-0732">Signal</keyword>
<evidence type="ECO:0000313" key="6">
    <source>
        <dbReference type="Proteomes" id="UP000326939"/>
    </source>
</evidence>
<organism evidence="5 6">
    <name type="scientific">Salix brachista</name>
    <dbReference type="NCBI Taxonomy" id="2182728"/>
    <lineage>
        <taxon>Eukaryota</taxon>
        <taxon>Viridiplantae</taxon>
        <taxon>Streptophyta</taxon>
        <taxon>Embryophyta</taxon>
        <taxon>Tracheophyta</taxon>
        <taxon>Spermatophyta</taxon>
        <taxon>Magnoliopsida</taxon>
        <taxon>eudicotyledons</taxon>
        <taxon>Gunneridae</taxon>
        <taxon>Pentapetalae</taxon>
        <taxon>rosids</taxon>
        <taxon>fabids</taxon>
        <taxon>Malpighiales</taxon>
        <taxon>Salicaceae</taxon>
        <taxon>Saliceae</taxon>
        <taxon>Salix</taxon>
    </lineage>
</organism>
<dbReference type="Gene3D" id="2.40.480.10">
    <property type="entry name" value="Allene oxide cyclase-like"/>
    <property type="match status" value="2"/>
</dbReference>
<evidence type="ECO:0000313" key="5">
    <source>
        <dbReference type="EMBL" id="KAB5541557.1"/>
    </source>
</evidence>
<dbReference type="GO" id="GO:0009699">
    <property type="term" value="P:phenylpropanoid biosynthetic process"/>
    <property type="evidence" value="ECO:0007669"/>
    <property type="project" value="UniProtKB-ARBA"/>
</dbReference>
<comment type="caution">
    <text evidence="5">The sequence shown here is derived from an EMBL/GenBank/DDBJ whole genome shotgun (WGS) entry which is preliminary data.</text>
</comment>
<feature type="signal peptide" evidence="4">
    <location>
        <begin position="1"/>
        <end position="22"/>
    </location>
</feature>
<dbReference type="InterPro" id="IPR004265">
    <property type="entry name" value="Dirigent"/>
</dbReference>
<dbReference type="PANTHER" id="PTHR21495">
    <property type="entry name" value="NUCLEOPORIN-RELATED"/>
    <property type="match status" value="1"/>
</dbReference>
<comment type="subcellular location">
    <subcellularLocation>
        <location evidence="4">Secreted</location>
        <location evidence="4">Extracellular space</location>
        <location evidence="4">Apoplast</location>
    </subcellularLocation>
</comment>
<dbReference type="EMBL" id="VDCV01000009">
    <property type="protein sequence ID" value="KAB5541557.1"/>
    <property type="molecule type" value="Genomic_DNA"/>
</dbReference>
<dbReference type="AlphaFoldDB" id="A0A5N5LFN0"/>
<dbReference type="GO" id="GO:0048046">
    <property type="term" value="C:apoplast"/>
    <property type="evidence" value="ECO:0007669"/>
    <property type="project" value="UniProtKB-SubCell"/>
</dbReference>
<dbReference type="Proteomes" id="UP000326939">
    <property type="component" value="Chromosome 9"/>
</dbReference>
<keyword evidence="3 4" id="KW-0964">Secreted</keyword>
<sequence length="396" mass="42880">MARMAAFVYALIICAAMAPAYGEYYTESRNVPRKEKMTRLHFFLHVILSGKNPSAVKVAGSNRTEGDKSPTPFGSVYAIDDPLKEGPEPESKTIGNAQGLYLSSSQDYSKFTIVMCVDFGFTEGKFKGSSFSVFSRNPVTEADREVAVVGGRGKFRMAGGFAKVKTSYFNATTGDAILEYKLSYIKTSSSMNQNTLHLSKTLLPVFLVQGQRRKKMAKASLALLVISMVGVIQSANAESWARRLEAEKETVTNLQFYFHDIVSGKNPTAIKVAQPSAGNRSPTLFGSIMMADDPLTEGPDPSSKAVGRAQGIYGSAGQNELALIMAMNFDFTDGIYNGSCISLLGKNPAMNPVREMPIVGGTGLFRFARGYAIAQTYWLDVTTGDAIVGYNVTVAH</sequence>
<protein>
    <recommendedName>
        <fullName evidence="4">Dirigent protein</fullName>
    </recommendedName>
</protein>
<evidence type="ECO:0000256" key="2">
    <source>
        <dbReference type="ARBA" id="ARBA00011738"/>
    </source>
</evidence>
<dbReference type="InterPro" id="IPR044859">
    <property type="entry name" value="Allene_oxi_cyc_Dirigent"/>
</dbReference>